<dbReference type="GO" id="GO:0051539">
    <property type="term" value="F:4 iron, 4 sulfur cluster binding"/>
    <property type="evidence" value="ECO:0007669"/>
    <property type="project" value="UniProtKB-KW"/>
</dbReference>
<evidence type="ECO:0000256" key="7">
    <source>
        <dbReference type="ARBA" id="ARBA00022763"/>
    </source>
</evidence>
<organism evidence="23 24">
    <name type="scientific">Hymenoscyphus fraxineus</name>
    <dbReference type="NCBI Taxonomy" id="746836"/>
    <lineage>
        <taxon>Eukaryota</taxon>
        <taxon>Fungi</taxon>
        <taxon>Dikarya</taxon>
        <taxon>Ascomycota</taxon>
        <taxon>Pezizomycotina</taxon>
        <taxon>Leotiomycetes</taxon>
        <taxon>Helotiales</taxon>
        <taxon>Helotiaceae</taxon>
        <taxon>Hymenoscyphus</taxon>
    </lineage>
</organism>
<evidence type="ECO:0000259" key="22">
    <source>
        <dbReference type="PROSITE" id="PS51193"/>
    </source>
</evidence>
<dbReference type="GO" id="GO:0003684">
    <property type="term" value="F:damaged DNA binding"/>
    <property type="evidence" value="ECO:0007669"/>
    <property type="project" value="TreeGrafter"/>
</dbReference>
<feature type="region of interest" description="Disordered" evidence="21">
    <location>
        <begin position="767"/>
        <end position="786"/>
    </location>
</feature>
<dbReference type="GO" id="GO:0006366">
    <property type="term" value="P:transcription by RNA polymerase II"/>
    <property type="evidence" value="ECO:0007669"/>
    <property type="project" value="TreeGrafter"/>
</dbReference>
<dbReference type="FunFam" id="3.40.50.300:FF:000135">
    <property type="entry name" value="DNA repair helicase RAD3, putative"/>
    <property type="match status" value="1"/>
</dbReference>
<dbReference type="InterPro" id="IPR014013">
    <property type="entry name" value="Helic_SF1/SF2_ATP-bd_DinG/Rad3"/>
</dbReference>
<keyword evidence="9" id="KW-0347">Helicase</keyword>
<keyword evidence="15" id="KW-0804">Transcription</keyword>
<dbReference type="GO" id="GO:0016818">
    <property type="term" value="F:hydrolase activity, acting on acid anhydrides, in phosphorus-containing anhydrides"/>
    <property type="evidence" value="ECO:0007669"/>
    <property type="project" value="InterPro"/>
</dbReference>
<dbReference type="Pfam" id="PF13307">
    <property type="entry name" value="Helicase_C_2"/>
    <property type="match status" value="1"/>
</dbReference>
<dbReference type="EC" id="5.6.2.3" evidence="19"/>
<dbReference type="OrthoDB" id="272481at2759"/>
<evidence type="ECO:0000256" key="3">
    <source>
        <dbReference type="ARBA" id="ARBA00009146"/>
    </source>
</evidence>
<evidence type="ECO:0000256" key="11">
    <source>
        <dbReference type="ARBA" id="ARBA00023004"/>
    </source>
</evidence>
<dbReference type="GO" id="GO:0046872">
    <property type="term" value="F:metal ion binding"/>
    <property type="evidence" value="ECO:0007669"/>
    <property type="project" value="UniProtKB-KW"/>
</dbReference>
<dbReference type="SMART" id="SM00488">
    <property type="entry name" value="DEXDc2"/>
    <property type="match status" value="1"/>
</dbReference>
<dbReference type="GO" id="GO:0045951">
    <property type="term" value="P:positive regulation of mitotic recombination"/>
    <property type="evidence" value="ECO:0007669"/>
    <property type="project" value="TreeGrafter"/>
</dbReference>
<evidence type="ECO:0000256" key="4">
    <source>
        <dbReference type="ARBA" id="ARBA00022485"/>
    </source>
</evidence>
<comment type="cofactor">
    <cofactor evidence="1">
        <name>[4Fe-4S] cluster</name>
        <dbReference type="ChEBI" id="CHEBI:49883"/>
    </cofactor>
</comment>
<evidence type="ECO:0000256" key="10">
    <source>
        <dbReference type="ARBA" id="ARBA00022840"/>
    </source>
</evidence>
<dbReference type="PRINTS" id="PR00852">
    <property type="entry name" value="XRODRMPGMNTD"/>
</dbReference>
<dbReference type="AlphaFoldDB" id="A0A9N9PKD7"/>
<sequence>MESGIFQYCSRIQGYIRYEEIKAYHSKKCSYMCDLKKTLDAGGHCVLEMPSGTGKTVSLLSLIVAYQQYYPEHRKLIYCSRTMSEIEKALAELKALMKYREEQLGYKEDFRGLGLTSRKNLCLHPSVKREKSGAVVDARCRSLTAGFVKEKKDRGEDVPVCIYHDNLDHLEPHNLIPNGVWTLDGIMRYGEEHKQCPYFTSRRMMSFCNVIIYSYHYLLDPKIAERVSKELSKDCIVVFDEAHNIDNVCIESLSTDITEDSLRKATRGAQNLESKISEMKDNDSEKLMNEYAKLVEGLRDADEARQEDAFMSNPALPDDLLNEAVPGNIRRAEHFVAFLKRFIEYLKTRMKVRQVISETPLSFLAHLKEYTFIEKKPLRFCAERLTSLVRTLELTNIEDYQPLQEVATFATLVATYEKGFLLILEPYESDTAEVPNPVLHFTCLDAAIAIKPVFDRFSSVIITSGTISPLEMYPKMLGFETVVQESYSMTLARRSFLPMIVTRGSDQVPVSSGFAVRNEPSVVRNYGNLLTEFSKLTPDGMVVFFPSYLYMESIISMWQGMGILDEVWKYKLILVETPDAQETSLALETYRTACCNGRGAILLCVARGKVSEGIDFDHQYGRTVLCIGVPFQYTESRILKARLEFLRETYRIRENDFLSFDAMRHAAQCLGRVLRGKDDYGIMVLADKRFLKKRNQLPKWINQAILESEVNLSTDMAVGSAKKFLRGMAQPFKNVDQEGISTWSLADLEKHKEKQDEENIRALQEAQREAMEGGAIQREVDMDEFDDDEVEAGMMELDG</sequence>
<dbReference type="EMBL" id="CAJVRL010000075">
    <property type="protein sequence ID" value="CAG8956974.1"/>
    <property type="molecule type" value="Genomic_DNA"/>
</dbReference>
<evidence type="ECO:0000256" key="15">
    <source>
        <dbReference type="ARBA" id="ARBA00023163"/>
    </source>
</evidence>
<dbReference type="Pfam" id="PF06777">
    <property type="entry name" value="HBB"/>
    <property type="match status" value="1"/>
</dbReference>
<dbReference type="GO" id="GO:0000112">
    <property type="term" value="C:nucleotide-excision repair factor 3 complex"/>
    <property type="evidence" value="ECO:0007669"/>
    <property type="project" value="UniProtKB-ARBA"/>
</dbReference>
<evidence type="ECO:0000256" key="6">
    <source>
        <dbReference type="ARBA" id="ARBA00022741"/>
    </source>
</evidence>
<evidence type="ECO:0000256" key="2">
    <source>
        <dbReference type="ARBA" id="ARBA00004123"/>
    </source>
</evidence>
<dbReference type="InterPro" id="IPR001945">
    <property type="entry name" value="RAD3/XPD"/>
</dbReference>
<proteinExistence type="inferred from homology"/>
<dbReference type="Gene3D" id="1.10.275.40">
    <property type="match status" value="1"/>
</dbReference>
<dbReference type="GO" id="GO:0005524">
    <property type="term" value="F:ATP binding"/>
    <property type="evidence" value="ECO:0007669"/>
    <property type="project" value="UniProtKB-KW"/>
</dbReference>
<keyword evidence="10" id="KW-0067">ATP-binding</keyword>
<keyword evidence="18" id="KW-0539">Nucleus</keyword>
<gene>
    <name evidence="23" type="ORF">HYFRA_00012025</name>
</gene>
<evidence type="ECO:0000256" key="16">
    <source>
        <dbReference type="ARBA" id="ARBA00023204"/>
    </source>
</evidence>
<keyword evidence="6" id="KW-0547">Nucleotide-binding</keyword>
<dbReference type="FunFam" id="1.10.275.40:FF:000001">
    <property type="entry name" value="DNA repair helicase (Rad3)"/>
    <property type="match status" value="1"/>
</dbReference>
<dbReference type="InterPro" id="IPR042493">
    <property type="entry name" value="XPD_DNA_FeS"/>
</dbReference>
<keyword evidence="14" id="KW-0238">DNA-binding</keyword>
<dbReference type="InterPro" id="IPR013020">
    <property type="entry name" value="Rad3/Chl1-like"/>
</dbReference>
<dbReference type="InterPro" id="IPR045028">
    <property type="entry name" value="DinG/Rad3-like"/>
</dbReference>
<keyword evidence="7" id="KW-0227">DNA damage</keyword>
<dbReference type="NCBIfam" id="TIGR00604">
    <property type="entry name" value="rad3"/>
    <property type="match status" value="1"/>
</dbReference>
<keyword evidence="17" id="KW-0413">Isomerase</keyword>
<dbReference type="SMART" id="SM00491">
    <property type="entry name" value="HELICc2"/>
    <property type="match status" value="1"/>
</dbReference>
<dbReference type="FunFam" id="3.40.50.300:FF:000128">
    <property type="entry name" value="Putative DNA repair helicase RAD3"/>
    <property type="match status" value="1"/>
</dbReference>
<dbReference type="GO" id="GO:0043139">
    <property type="term" value="F:5'-3' DNA helicase activity"/>
    <property type="evidence" value="ECO:0007669"/>
    <property type="project" value="UniProtKB-EC"/>
</dbReference>
<keyword evidence="12" id="KW-0411">Iron-sulfur</keyword>
<evidence type="ECO:0000256" key="9">
    <source>
        <dbReference type="ARBA" id="ARBA00022806"/>
    </source>
</evidence>
<comment type="caution">
    <text evidence="23">The sequence shown here is derived from an EMBL/GenBank/DDBJ whole genome shotgun (WGS) entry which is preliminary data.</text>
</comment>
<dbReference type="PANTHER" id="PTHR11472:SF1">
    <property type="entry name" value="GENERAL TRANSCRIPTION AND DNA REPAIR FACTOR IIH HELICASE SUBUNIT XPD"/>
    <property type="match status" value="1"/>
</dbReference>
<evidence type="ECO:0000256" key="17">
    <source>
        <dbReference type="ARBA" id="ARBA00023235"/>
    </source>
</evidence>
<dbReference type="InterPro" id="IPR027417">
    <property type="entry name" value="P-loop_NTPase"/>
</dbReference>
<dbReference type="FunFam" id="3.40.50.300:FF:000381">
    <property type="entry name" value="TFIIH basal transcription factor complex helicase subunit"/>
    <property type="match status" value="1"/>
</dbReference>
<reference evidence="23" key="1">
    <citation type="submission" date="2021-07" db="EMBL/GenBank/DDBJ databases">
        <authorList>
            <person name="Durling M."/>
        </authorList>
    </citation>
    <scope>NUCLEOTIDE SEQUENCE</scope>
</reference>
<keyword evidence="11" id="KW-0408">Iron</keyword>
<dbReference type="Proteomes" id="UP000696280">
    <property type="component" value="Unassembled WGS sequence"/>
</dbReference>
<keyword evidence="4" id="KW-0004">4Fe-4S</keyword>
<evidence type="ECO:0000313" key="23">
    <source>
        <dbReference type="EMBL" id="CAG8956974.1"/>
    </source>
</evidence>
<feature type="domain" description="Helicase ATP-binding" evidence="22">
    <location>
        <begin position="14"/>
        <end position="302"/>
    </location>
</feature>
<dbReference type="FunFam" id="1.10.30.20:FF:000001">
    <property type="entry name" value="DNA repair helicase rad15"/>
    <property type="match status" value="1"/>
</dbReference>
<evidence type="ECO:0000256" key="12">
    <source>
        <dbReference type="ARBA" id="ARBA00023014"/>
    </source>
</evidence>
<name>A0A9N9PKD7_9HELO</name>
<evidence type="ECO:0000256" key="18">
    <source>
        <dbReference type="ARBA" id="ARBA00023242"/>
    </source>
</evidence>
<keyword evidence="5" id="KW-0479">Metal-binding</keyword>
<dbReference type="InterPro" id="IPR006554">
    <property type="entry name" value="Helicase-like_DEXD_c2"/>
</dbReference>
<dbReference type="InterPro" id="IPR010643">
    <property type="entry name" value="HBB"/>
</dbReference>
<dbReference type="SUPFAM" id="SSF52540">
    <property type="entry name" value="P-loop containing nucleoside triphosphate hydrolases"/>
    <property type="match status" value="1"/>
</dbReference>
<keyword evidence="16" id="KW-0234">DNA repair</keyword>
<dbReference type="Gene3D" id="3.40.50.300">
    <property type="entry name" value="P-loop containing nucleotide triphosphate hydrolases"/>
    <property type="match status" value="2"/>
</dbReference>
<dbReference type="GO" id="GO:0006289">
    <property type="term" value="P:nucleotide-excision repair"/>
    <property type="evidence" value="ECO:0007669"/>
    <property type="project" value="InterPro"/>
</dbReference>
<keyword evidence="8" id="KW-0378">Hydrolase</keyword>
<evidence type="ECO:0000256" key="1">
    <source>
        <dbReference type="ARBA" id="ARBA00001966"/>
    </source>
</evidence>
<comment type="catalytic activity">
    <reaction evidence="20">
        <text>ATP + H2O = ADP + phosphate + H(+)</text>
        <dbReference type="Rhea" id="RHEA:13065"/>
        <dbReference type="ChEBI" id="CHEBI:15377"/>
        <dbReference type="ChEBI" id="CHEBI:15378"/>
        <dbReference type="ChEBI" id="CHEBI:30616"/>
        <dbReference type="ChEBI" id="CHEBI:43474"/>
        <dbReference type="ChEBI" id="CHEBI:456216"/>
        <dbReference type="EC" id="5.6.2.3"/>
    </reaction>
</comment>
<comment type="similarity">
    <text evidence="3">Belongs to the helicase family. RAD3/XPD subfamily.</text>
</comment>
<evidence type="ECO:0000256" key="19">
    <source>
        <dbReference type="ARBA" id="ARBA00044969"/>
    </source>
</evidence>
<dbReference type="PANTHER" id="PTHR11472">
    <property type="entry name" value="DNA REPAIR DEAD HELICASE RAD3/XP-D SUBFAMILY MEMBER"/>
    <property type="match status" value="1"/>
</dbReference>
<evidence type="ECO:0000256" key="20">
    <source>
        <dbReference type="ARBA" id="ARBA00048954"/>
    </source>
</evidence>
<evidence type="ECO:0000256" key="5">
    <source>
        <dbReference type="ARBA" id="ARBA00022723"/>
    </source>
</evidence>
<dbReference type="Gene3D" id="1.10.30.20">
    <property type="entry name" value="Bacterial XPD DNA helicase, FeS cluster domain"/>
    <property type="match status" value="1"/>
</dbReference>
<protein>
    <recommendedName>
        <fullName evidence="19">DNA 5'-3' helicase</fullName>
        <ecNumber evidence="19">5.6.2.3</ecNumber>
    </recommendedName>
</protein>
<dbReference type="CDD" id="cd18788">
    <property type="entry name" value="SF2_C_XPD"/>
    <property type="match status" value="1"/>
</dbReference>
<evidence type="ECO:0000256" key="13">
    <source>
        <dbReference type="ARBA" id="ARBA00023015"/>
    </source>
</evidence>
<evidence type="ECO:0000313" key="24">
    <source>
        <dbReference type="Proteomes" id="UP000696280"/>
    </source>
</evidence>
<dbReference type="PROSITE" id="PS51193">
    <property type="entry name" value="HELICASE_ATP_BIND_2"/>
    <property type="match status" value="1"/>
</dbReference>
<evidence type="ECO:0000256" key="8">
    <source>
        <dbReference type="ARBA" id="ARBA00022801"/>
    </source>
</evidence>
<accession>A0A9N9PKD7</accession>
<evidence type="ECO:0000256" key="14">
    <source>
        <dbReference type="ARBA" id="ARBA00023125"/>
    </source>
</evidence>
<evidence type="ECO:0000256" key="21">
    <source>
        <dbReference type="SAM" id="MobiDB-lite"/>
    </source>
</evidence>
<dbReference type="InterPro" id="IPR010614">
    <property type="entry name" value="RAD3-like_helicase_DEAD"/>
</dbReference>
<keyword evidence="13" id="KW-0805">Transcription regulation</keyword>
<comment type="subcellular location">
    <subcellularLocation>
        <location evidence="2">Nucleus</location>
    </subcellularLocation>
</comment>
<keyword evidence="24" id="KW-1185">Reference proteome</keyword>
<dbReference type="InterPro" id="IPR006555">
    <property type="entry name" value="ATP-dep_Helicase_C"/>
</dbReference>
<dbReference type="Pfam" id="PF06733">
    <property type="entry name" value="DEAD_2"/>
    <property type="match status" value="1"/>
</dbReference>